<proteinExistence type="inferred from homology"/>
<dbReference type="GO" id="GO:0046872">
    <property type="term" value="F:metal ion binding"/>
    <property type="evidence" value="ECO:0007669"/>
    <property type="project" value="UniProtKB-KW"/>
</dbReference>
<dbReference type="SUPFAM" id="SSF56784">
    <property type="entry name" value="HAD-like"/>
    <property type="match status" value="1"/>
</dbReference>
<dbReference type="InterPro" id="IPR023214">
    <property type="entry name" value="HAD_sf"/>
</dbReference>
<comment type="cofactor">
    <cofactor evidence="3">
        <name>Mg(2+)</name>
        <dbReference type="ChEBI" id="CHEBI:18420"/>
    </cofactor>
</comment>
<dbReference type="InterPro" id="IPR044651">
    <property type="entry name" value="OTSB-like"/>
</dbReference>
<dbReference type="RefSeq" id="WP_105943470.1">
    <property type="nucleotide sequence ID" value="NZ_CP027433.1"/>
</dbReference>
<accession>A0A2S0KJB4</accession>
<dbReference type="GO" id="GO:0004805">
    <property type="term" value="F:trehalose-phosphatase activity"/>
    <property type="evidence" value="ECO:0007669"/>
    <property type="project" value="UniProtKB-EC"/>
</dbReference>
<dbReference type="KEGG" id="git:C6V83_17385"/>
<dbReference type="PANTHER" id="PTHR43768">
    <property type="entry name" value="TREHALOSE 6-PHOSPHATE PHOSPHATASE"/>
    <property type="match status" value="1"/>
</dbReference>
<comment type="similarity">
    <text evidence="3">Belongs to the trehalose phosphatase family.</text>
</comment>
<comment type="function">
    <text evidence="2 3">Removes the phosphate from trehalose 6-phosphate to produce free trehalose.</text>
</comment>
<keyword evidence="3" id="KW-0460">Magnesium</keyword>
<dbReference type="Pfam" id="PF02358">
    <property type="entry name" value="Trehalose_PPase"/>
    <property type="match status" value="1"/>
</dbReference>
<dbReference type="Proteomes" id="UP000239814">
    <property type="component" value="Chromosome"/>
</dbReference>
<dbReference type="AlphaFoldDB" id="A0A2S0KJB4"/>
<dbReference type="InterPro" id="IPR003337">
    <property type="entry name" value="Trehalose_PPase"/>
</dbReference>
<dbReference type="OrthoDB" id="3902805at2"/>
<dbReference type="UniPathway" id="UPA00299"/>
<evidence type="ECO:0000313" key="5">
    <source>
        <dbReference type="Proteomes" id="UP000239814"/>
    </source>
</evidence>
<dbReference type="PANTHER" id="PTHR43768:SF3">
    <property type="entry name" value="TREHALOSE 6-PHOSPHATE PHOSPHATASE"/>
    <property type="match status" value="1"/>
</dbReference>
<protein>
    <recommendedName>
        <fullName evidence="3">Trehalose 6-phosphate phosphatase</fullName>
        <ecNumber evidence="3">3.1.3.12</ecNumber>
    </recommendedName>
</protein>
<evidence type="ECO:0000313" key="4">
    <source>
        <dbReference type="EMBL" id="AVM01767.1"/>
    </source>
</evidence>
<dbReference type="EC" id="3.1.3.12" evidence="3"/>
<sequence length="263" mass="27390">MSASGISTELRAALADFCTLDRVVVASDYDGCVAPIQPRPDMAVPNPASLTALEACGACDRTLAAMVSGRARADLAAISGAGEGLTLIGSHGAEFESGFDEPLTRDQQALLERIIADFRGIAAQFPGTSVETKPASTTLHVRNATPDDAAAAMVLAETGPAGWHGVHVTKGKAVIELAVIETSKGLALDRLRRAFNADAVLYLGDDVTDEKAFAHLQRRDGVGGHAGKDVGIKVGDGDTLAEFRIPGTDQVASVLEFVAARRR</sequence>
<comment type="pathway">
    <text evidence="3">Glycan biosynthesis; trehalose biosynthesis.</text>
</comment>
<keyword evidence="1 3" id="KW-0378">Hydrolase</keyword>
<evidence type="ECO:0000256" key="2">
    <source>
        <dbReference type="ARBA" id="ARBA00024179"/>
    </source>
</evidence>
<evidence type="ECO:0000256" key="1">
    <source>
        <dbReference type="ARBA" id="ARBA00022801"/>
    </source>
</evidence>
<dbReference type="EMBL" id="CP027433">
    <property type="protein sequence ID" value="AVM01767.1"/>
    <property type="molecule type" value="Genomic_DNA"/>
</dbReference>
<keyword evidence="3" id="KW-0479">Metal-binding</keyword>
<dbReference type="NCBIfam" id="TIGR00685">
    <property type="entry name" value="T6PP"/>
    <property type="match status" value="1"/>
</dbReference>
<reference evidence="4 5" key="1">
    <citation type="submission" date="2018-03" db="EMBL/GenBank/DDBJ databases">
        <title>Characteristics and genome of n-alkane degrading marine bacteria Gordonia iterans isolated from crude oil contaminated in Tae-an, South Korea.</title>
        <authorList>
            <person name="Lee S.-S."/>
            <person name="Kim H."/>
        </authorList>
    </citation>
    <scope>NUCLEOTIDE SEQUENCE [LARGE SCALE GENOMIC DNA]</scope>
    <source>
        <strain evidence="4 5">Co17</strain>
    </source>
</reference>
<gene>
    <name evidence="4" type="primary">otsB</name>
    <name evidence="4" type="ORF">C6V83_17385</name>
</gene>
<evidence type="ECO:0000256" key="3">
    <source>
        <dbReference type="RuleBase" id="RU361117"/>
    </source>
</evidence>
<organism evidence="4 5">
    <name type="scientific">Gordonia iterans</name>
    <dbReference type="NCBI Taxonomy" id="1004901"/>
    <lineage>
        <taxon>Bacteria</taxon>
        <taxon>Bacillati</taxon>
        <taxon>Actinomycetota</taxon>
        <taxon>Actinomycetes</taxon>
        <taxon>Mycobacteriales</taxon>
        <taxon>Gordoniaceae</taxon>
        <taxon>Gordonia</taxon>
    </lineage>
</organism>
<keyword evidence="5" id="KW-1185">Reference proteome</keyword>
<comment type="catalytic activity">
    <reaction evidence="3">
        <text>alpha,alpha-trehalose 6-phosphate + H2O = alpha,alpha-trehalose + phosphate</text>
        <dbReference type="Rhea" id="RHEA:23420"/>
        <dbReference type="ChEBI" id="CHEBI:15377"/>
        <dbReference type="ChEBI" id="CHEBI:16551"/>
        <dbReference type="ChEBI" id="CHEBI:43474"/>
        <dbReference type="ChEBI" id="CHEBI:58429"/>
        <dbReference type="EC" id="3.1.3.12"/>
    </reaction>
</comment>
<dbReference type="InterPro" id="IPR036412">
    <property type="entry name" value="HAD-like_sf"/>
</dbReference>
<name>A0A2S0KJB4_9ACTN</name>
<dbReference type="Gene3D" id="3.40.50.1000">
    <property type="entry name" value="HAD superfamily/HAD-like"/>
    <property type="match status" value="1"/>
</dbReference>
<dbReference type="Gene3D" id="3.30.70.1020">
    <property type="entry name" value="Trehalose-6-phosphate phosphatase related protein, domain 2"/>
    <property type="match status" value="1"/>
</dbReference>
<dbReference type="GO" id="GO:0005992">
    <property type="term" value="P:trehalose biosynthetic process"/>
    <property type="evidence" value="ECO:0007669"/>
    <property type="project" value="UniProtKB-UniPathway"/>
</dbReference>